<evidence type="ECO:0000313" key="2">
    <source>
        <dbReference type="Proteomes" id="UP000029223"/>
    </source>
</evidence>
<reference evidence="2" key="1">
    <citation type="submission" date="2014-09" db="EMBL/GenBank/DDBJ databases">
        <title>Vibrio variabilis JCM 19239. (C206) whole genome shotgun sequence.</title>
        <authorList>
            <person name="Sawabe T."/>
            <person name="Meirelles P."/>
            <person name="Nakanishi M."/>
            <person name="Sayaka M."/>
            <person name="Hattori M."/>
            <person name="Ohkuma M."/>
        </authorList>
    </citation>
    <scope>NUCLEOTIDE SEQUENCE [LARGE SCALE GENOMIC DNA]</scope>
    <source>
        <strain evidence="2">JCM 19239</strain>
    </source>
</reference>
<evidence type="ECO:0000313" key="1">
    <source>
        <dbReference type="EMBL" id="GAL27774.1"/>
    </source>
</evidence>
<sequence length="167" mass="19565">MGLSWDETKVILKMVYGQQRQQQIHQQRLKQEQQAINSIVFVSNKVTQGWRSTNHLDESIRLLKHLQRNEYFNRGKPMALTSLERFRSPESQENIIHSANEEFSLTETAKRIKKARETAAQITLTMNDLVANKNEEKQQVVFLDKQSGDKVFRDVGEKIVMNDKNRH</sequence>
<accession>A0ABQ0JG89</accession>
<name>A0ABQ0JG89_9VIBR</name>
<proteinExistence type="predicted"/>
<gene>
    <name evidence="1" type="ORF">JCM19239_1495</name>
</gene>
<dbReference type="Proteomes" id="UP000029223">
    <property type="component" value="Unassembled WGS sequence"/>
</dbReference>
<protein>
    <submittedName>
        <fullName evidence="1">Uncharacterized protein</fullName>
    </submittedName>
</protein>
<comment type="caution">
    <text evidence="1">The sequence shown here is derived from an EMBL/GenBank/DDBJ whole genome shotgun (WGS) entry which is preliminary data.</text>
</comment>
<organism evidence="1 2">
    <name type="scientific">Vibrio variabilis</name>
    <dbReference type="NCBI Taxonomy" id="990271"/>
    <lineage>
        <taxon>Bacteria</taxon>
        <taxon>Pseudomonadati</taxon>
        <taxon>Pseudomonadota</taxon>
        <taxon>Gammaproteobacteria</taxon>
        <taxon>Vibrionales</taxon>
        <taxon>Vibrionaceae</taxon>
        <taxon>Vibrio</taxon>
    </lineage>
</organism>
<keyword evidence="2" id="KW-1185">Reference proteome</keyword>
<dbReference type="EMBL" id="BBMS01000033">
    <property type="protein sequence ID" value="GAL27774.1"/>
    <property type="molecule type" value="Genomic_DNA"/>
</dbReference>